<gene>
    <name evidence="1" type="ORF">C7I55_22160</name>
</gene>
<dbReference type="Proteomes" id="UP000241167">
    <property type="component" value="Unassembled WGS sequence"/>
</dbReference>
<protein>
    <submittedName>
        <fullName evidence="1">Uncharacterized protein</fullName>
    </submittedName>
</protein>
<accession>A0A2P7QHL3</accession>
<dbReference type="PANTHER" id="PTHR30565">
    <property type="entry name" value="PROTEIN YCIF"/>
    <property type="match status" value="1"/>
</dbReference>
<dbReference type="EMBL" id="PXYI01000009">
    <property type="protein sequence ID" value="PSJ37426.1"/>
    <property type="molecule type" value="Genomic_DNA"/>
</dbReference>
<evidence type="ECO:0000313" key="2">
    <source>
        <dbReference type="Proteomes" id="UP000241167"/>
    </source>
</evidence>
<dbReference type="PANTHER" id="PTHR30565:SF9">
    <property type="entry name" value="PROTEIN YCIF"/>
    <property type="match status" value="1"/>
</dbReference>
<dbReference type="SUPFAM" id="SSF47240">
    <property type="entry name" value="Ferritin-like"/>
    <property type="match status" value="1"/>
</dbReference>
<dbReference type="Gene3D" id="1.20.1260.10">
    <property type="match status" value="1"/>
</dbReference>
<sequence length="173" mass="18890">MATTSTSHLRMIFVTGLQNVHAVEHQALSLIDRQLDRLVRYPEVAERLRLHRTETQVQIRRLDDIMGSLGERSSSLKDMALSFMGNLAAMGHVAAPDEVIKNQLVNAAFENYEIASYTSLIALAEAGAFPTATALLRETLGEEVAMAAWVQDSLPDLTRKYVALRAGGGGASH</sequence>
<name>A0A2P7QHL3_9SPHN</name>
<dbReference type="InterPro" id="IPR010287">
    <property type="entry name" value="DUF892_YciF-like"/>
</dbReference>
<dbReference type="InterPro" id="IPR009078">
    <property type="entry name" value="Ferritin-like_SF"/>
</dbReference>
<evidence type="ECO:0000313" key="1">
    <source>
        <dbReference type="EMBL" id="PSJ37426.1"/>
    </source>
</evidence>
<dbReference type="InterPro" id="IPR012347">
    <property type="entry name" value="Ferritin-like"/>
</dbReference>
<dbReference type="RefSeq" id="WP_106515418.1">
    <property type="nucleotide sequence ID" value="NZ_PXYI01000009.1"/>
</dbReference>
<keyword evidence="2" id="KW-1185">Reference proteome</keyword>
<dbReference type="OrthoDB" id="7273732at2"/>
<reference evidence="1 2" key="1">
    <citation type="submission" date="2018-03" db="EMBL/GenBank/DDBJ databases">
        <title>The draft genome of Sphingosinicella sp. GL-C-18.</title>
        <authorList>
            <person name="Liu L."/>
            <person name="Li L."/>
            <person name="Liang L."/>
            <person name="Zhang X."/>
            <person name="Wang T."/>
        </authorList>
    </citation>
    <scope>NUCLEOTIDE SEQUENCE [LARGE SCALE GENOMIC DNA]</scope>
    <source>
        <strain evidence="1 2">GL-C-18</strain>
    </source>
</reference>
<dbReference type="Pfam" id="PF05974">
    <property type="entry name" value="DUF892"/>
    <property type="match status" value="1"/>
</dbReference>
<proteinExistence type="predicted"/>
<organism evidence="1 2">
    <name type="scientific">Allosphingosinicella deserti</name>
    <dbReference type="NCBI Taxonomy" id="2116704"/>
    <lineage>
        <taxon>Bacteria</taxon>
        <taxon>Pseudomonadati</taxon>
        <taxon>Pseudomonadota</taxon>
        <taxon>Alphaproteobacteria</taxon>
        <taxon>Sphingomonadales</taxon>
        <taxon>Sphingomonadaceae</taxon>
        <taxon>Allosphingosinicella</taxon>
    </lineage>
</organism>
<comment type="caution">
    <text evidence="1">The sequence shown here is derived from an EMBL/GenBank/DDBJ whole genome shotgun (WGS) entry which is preliminary data.</text>
</comment>
<dbReference type="InterPro" id="IPR047114">
    <property type="entry name" value="YciF"/>
</dbReference>
<dbReference type="AlphaFoldDB" id="A0A2P7QHL3"/>